<dbReference type="PANTHER" id="PTHR30537:SF3">
    <property type="entry name" value="TRANSCRIPTIONAL REGULATORY PROTEIN"/>
    <property type="match status" value="1"/>
</dbReference>
<evidence type="ECO:0000256" key="4">
    <source>
        <dbReference type="ARBA" id="ARBA00023163"/>
    </source>
</evidence>
<dbReference type="Pfam" id="PF03466">
    <property type="entry name" value="LysR_substrate"/>
    <property type="match status" value="1"/>
</dbReference>
<comment type="caution">
    <text evidence="6">The sequence shown here is derived from an EMBL/GenBank/DDBJ whole genome shotgun (WGS) entry which is preliminary data.</text>
</comment>
<gene>
    <name evidence="6" type="ORF">ACFQE0_17740</name>
</gene>
<dbReference type="EMBL" id="JBHSWN010000001">
    <property type="protein sequence ID" value="MFC6791295.1"/>
    <property type="molecule type" value="Genomic_DNA"/>
</dbReference>
<accession>A0ABW2BNW5</accession>
<dbReference type="InterPro" id="IPR036388">
    <property type="entry name" value="WH-like_DNA-bd_sf"/>
</dbReference>
<dbReference type="Gene3D" id="1.10.10.10">
    <property type="entry name" value="Winged helix-like DNA-binding domain superfamily/Winged helix DNA-binding domain"/>
    <property type="match status" value="1"/>
</dbReference>
<dbReference type="SUPFAM" id="SSF46785">
    <property type="entry name" value="Winged helix' DNA-binding domain"/>
    <property type="match status" value="1"/>
</dbReference>
<evidence type="ECO:0000256" key="2">
    <source>
        <dbReference type="ARBA" id="ARBA00023015"/>
    </source>
</evidence>
<feature type="domain" description="HTH lysR-type" evidence="5">
    <location>
        <begin position="7"/>
        <end position="64"/>
    </location>
</feature>
<dbReference type="PRINTS" id="PR00039">
    <property type="entry name" value="HTHLYSR"/>
</dbReference>
<dbReference type="SUPFAM" id="SSF53850">
    <property type="entry name" value="Periplasmic binding protein-like II"/>
    <property type="match status" value="1"/>
</dbReference>
<sequence>MRALDQLDWDDLKVFVHAARGGSLAGAAKRLRVDQSTVSRRLAHLESALGVSLFERVPSGLRLSEAGQRLLRHAERVESAIIAMEEEVTPGSGQAGGRVRLATMEGIASLYLAERFVQLHETHPDLTVELLTSPQTVYVNRREADLFLSFFKPPGQGLVSERIGRFRLGLYASPGYLDRAGTPRSVQDLERHAFVTYVDDLVQVDCVRWLDDIIADRRTVFHSTSMIAQKQAAAGGLGIVLLPSFAVTGRDALVPVLHDDVTTTRDLWLNVHTDLQFSPRIRAVSGFLKTLFRSDPSLQVDLRPSQLASFSIPQWCQKTSQTKSGRAKAISP</sequence>
<dbReference type="InterPro" id="IPR000847">
    <property type="entry name" value="LysR_HTH_N"/>
</dbReference>
<dbReference type="Pfam" id="PF00126">
    <property type="entry name" value="HTH_1"/>
    <property type="match status" value="1"/>
</dbReference>
<dbReference type="Gene3D" id="3.40.190.290">
    <property type="match status" value="1"/>
</dbReference>
<evidence type="ECO:0000259" key="5">
    <source>
        <dbReference type="PROSITE" id="PS50931"/>
    </source>
</evidence>
<dbReference type="PROSITE" id="PS50931">
    <property type="entry name" value="HTH_LYSR"/>
    <property type="match status" value="1"/>
</dbReference>
<keyword evidence="3" id="KW-0238">DNA-binding</keyword>
<keyword evidence="7" id="KW-1185">Reference proteome</keyword>
<dbReference type="InterPro" id="IPR036390">
    <property type="entry name" value="WH_DNA-bd_sf"/>
</dbReference>
<dbReference type="RefSeq" id="WP_378972017.1">
    <property type="nucleotide sequence ID" value="NZ_JBHSWN010000001.1"/>
</dbReference>
<dbReference type="InterPro" id="IPR058163">
    <property type="entry name" value="LysR-type_TF_proteobact-type"/>
</dbReference>
<dbReference type="Proteomes" id="UP001596292">
    <property type="component" value="Unassembled WGS sequence"/>
</dbReference>
<evidence type="ECO:0000256" key="3">
    <source>
        <dbReference type="ARBA" id="ARBA00023125"/>
    </source>
</evidence>
<dbReference type="PANTHER" id="PTHR30537">
    <property type="entry name" value="HTH-TYPE TRANSCRIPTIONAL REGULATOR"/>
    <property type="match status" value="1"/>
</dbReference>
<evidence type="ECO:0000256" key="1">
    <source>
        <dbReference type="ARBA" id="ARBA00009437"/>
    </source>
</evidence>
<organism evidence="6 7">
    <name type="scientific">Methylobacterium komagatae</name>
    <dbReference type="NCBI Taxonomy" id="374425"/>
    <lineage>
        <taxon>Bacteria</taxon>
        <taxon>Pseudomonadati</taxon>
        <taxon>Pseudomonadota</taxon>
        <taxon>Alphaproteobacteria</taxon>
        <taxon>Hyphomicrobiales</taxon>
        <taxon>Methylobacteriaceae</taxon>
        <taxon>Methylobacterium</taxon>
    </lineage>
</organism>
<dbReference type="InterPro" id="IPR005119">
    <property type="entry name" value="LysR_subst-bd"/>
</dbReference>
<proteinExistence type="inferred from homology"/>
<name>A0ABW2BNW5_9HYPH</name>
<evidence type="ECO:0000313" key="7">
    <source>
        <dbReference type="Proteomes" id="UP001596292"/>
    </source>
</evidence>
<reference evidence="7" key="1">
    <citation type="journal article" date="2019" name="Int. J. Syst. Evol. Microbiol.">
        <title>The Global Catalogue of Microorganisms (GCM) 10K type strain sequencing project: providing services to taxonomists for standard genome sequencing and annotation.</title>
        <authorList>
            <consortium name="The Broad Institute Genomics Platform"/>
            <consortium name="The Broad Institute Genome Sequencing Center for Infectious Disease"/>
            <person name="Wu L."/>
            <person name="Ma J."/>
        </authorList>
    </citation>
    <scope>NUCLEOTIDE SEQUENCE [LARGE SCALE GENOMIC DNA]</scope>
    <source>
        <strain evidence="7">CCUG 48316</strain>
    </source>
</reference>
<keyword evidence="4" id="KW-0804">Transcription</keyword>
<keyword evidence="2" id="KW-0805">Transcription regulation</keyword>
<comment type="similarity">
    <text evidence="1">Belongs to the LysR transcriptional regulatory family.</text>
</comment>
<evidence type="ECO:0000313" key="6">
    <source>
        <dbReference type="EMBL" id="MFC6791295.1"/>
    </source>
</evidence>
<protein>
    <submittedName>
        <fullName evidence="6">LysR family transcriptional regulator</fullName>
    </submittedName>
</protein>